<evidence type="ECO:0000313" key="1">
    <source>
        <dbReference type="EMBL" id="KAF0920164.1"/>
    </source>
</evidence>
<dbReference type="EMBL" id="SPHZ02000005">
    <property type="protein sequence ID" value="KAF0920164.1"/>
    <property type="molecule type" value="Genomic_DNA"/>
</dbReference>
<organism evidence="1 2">
    <name type="scientific">Oryza meyeriana var. granulata</name>
    <dbReference type="NCBI Taxonomy" id="110450"/>
    <lineage>
        <taxon>Eukaryota</taxon>
        <taxon>Viridiplantae</taxon>
        <taxon>Streptophyta</taxon>
        <taxon>Embryophyta</taxon>
        <taxon>Tracheophyta</taxon>
        <taxon>Spermatophyta</taxon>
        <taxon>Magnoliopsida</taxon>
        <taxon>Liliopsida</taxon>
        <taxon>Poales</taxon>
        <taxon>Poaceae</taxon>
        <taxon>BOP clade</taxon>
        <taxon>Oryzoideae</taxon>
        <taxon>Oryzeae</taxon>
        <taxon>Oryzinae</taxon>
        <taxon>Oryza</taxon>
        <taxon>Oryza meyeriana</taxon>
    </lineage>
</organism>
<comment type="caution">
    <text evidence="1">The sequence shown here is derived from an EMBL/GenBank/DDBJ whole genome shotgun (WGS) entry which is preliminary data.</text>
</comment>
<sequence length="76" mass="8097">MEIGGLGERTLELVAEVRRRGAGRTEADGASNAPGSPPKLPEIAVAVAIAMTARVWSSVPPTLVVDWLDLDGMERW</sequence>
<proteinExistence type="predicted"/>
<evidence type="ECO:0000313" key="2">
    <source>
        <dbReference type="Proteomes" id="UP000479710"/>
    </source>
</evidence>
<protein>
    <submittedName>
        <fullName evidence="1">Uncharacterized protein</fullName>
    </submittedName>
</protein>
<name>A0A6G1E6V6_9ORYZ</name>
<reference evidence="1 2" key="1">
    <citation type="submission" date="2019-11" db="EMBL/GenBank/DDBJ databases">
        <title>Whole genome sequence of Oryza granulata.</title>
        <authorList>
            <person name="Li W."/>
        </authorList>
    </citation>
    <scope>NUCLEOTIDE SEQUENCE [LARGE SCALE GENOMIC DNA]</scope>
    <source>
        <strain evidence="2">cv. Menghai</strain>
        <tissue evidence="1">Leaf</tissue>
    </source>
</reference>
<keyword evidence="2" id="KW-1185">Reference proteome</keyword>
<gene>
    <name evidence="1" type="ORF">E2562_033465</name>
</gene>
<dbReference type="Proteomes" id="UP000479710">
    <property type="component" value="Unassembled WGS sequence"/>
</dbReference>
<accession>A0A6G1E6V6</accession>
<dbReference type="AlphaFoldDB" id="A0A6G1E6V6"/>